<dbReference type="KEGG" id="adl:AURDEDRAFT_176891"/>
<evidence type="ECO:0000313" key="1">
    <source>
        <dbReference type="EMBL" id="EJD34046.1"/>
    </source>
</evidence>
<dbReference type="Proteomes" id="UP000006514">
    <property type="component" value="Unassembled WGS sequence"/>
</dbReference>
<sequence>MDLQPMPKDLACQIKMHDGSKCGMKTKWVRITRSEDELDFLVAMCGDHTVVAVFCSVDGVKWFLWAKTDFERSLRKVGRGNKRAKFLGQRCTRCLATMNLRCTNWLCQKCCRAIDAECVLSEHRTGVPRPWNPVLLIVIDDDDDDYSHVARDEDADIARAIELSLLHGAIDDDDDYSHIARDEDADIARAIELSLLHGAIDSGDEDSRTARDEDAGA</sequence>
<dbReference type="EMBL" id="JH688016">
    <property type="protein sequence ID" value="EJD34046.1"/>
    <property type="molecule type" value="Genomic_DNA"/>
</dbReference>
<dbReference type="InParanoid" id="J0D5K1"/>
<dbReference type="AlphaFoldDB" id="J0D5K1"/>
<name>J0D5K1_AURST</name>
<keyword evidence="2" id="KW-1185">Reference proteome</keyword>
<dbReference type="SMART" id="SM00726">
    <property type="entry name" value="UIM"/>
    <property type="match status" value="2"/>
</dbReference>
<organism evidence="1 2">
    <name type="scientific">Auricularia subglabra (strain TFB-10046 / SS5)</name>
    <name type="common">White-rot fungus</name>
    <name type="synonym">Auricularia delicata (strain TFB10046)</name>
    <dbReference type="NCBI Taxonomy" id="717982"/>
    <lineage>
        <taxon>Eukaryota</taxon>
        <taxon>Fungi</taxon>
        <taxon>Dikarya</taxon>
        <taxon>Basidiomycota</taxon>
        <taxon>Agaricomycotina</taxon>
        <taxon>Agaricomycetes</taxon>
        <taxon>Auriculariales</taxon>
        <taxon>Auriculariaceae</taxon>
        <taxon>Auricularia</taxon>
    </lineage>
</organism>
<feature type="non-terminal residue" evidence="1">
    <location>
        <position position="217"/>
    </location>
</feature>
<evidence type="ECO:0000313" key="2">
    <source>
        <dbReference type="Proteomes" id="UP000006514"/>
    </source>
</evidence>
<dbReference type="Pfam" id="PF02809">
    <property type="entry name" value="UIM"/>
    <property type="match status" value="2"/>
</dbReference>
<proteinExistence type="predicted"/>
<accession>J0D5K1</accession>
<reference evidence="2" key="1">
    <citation type="journal article" date="2012" name="Science">
        <title>The Paleozoic origin of enzymatic lignin decomposition reconstructed from 31 fungal genomes.</title>
        <authorList>
            <person name="Floudas D."/>
            <person name="Binder M."/>
            <person name="Riley R."/>
            <person name="Barry K."/>
            <person name="Blanchette R.A."/>
            <person name="Henrissat B."/>
            <person name="Martinez A.T."/>
            <person name="Otillar R."/>
            <person name="Spatafora J.W."/>
            <person name="Yadav J.S."/>
            <person name="Aerts A."/>
            <person name="Benoit I."/>
            <person name="Boyd A."/>
            <person name="Carlson A."/>
            <person name="Copeland A."/>
            <person name="Coutinho P.M."/>
            <person name="de Vries R.P."/>
            <person name="Ferreira P."/>
            <person name="Findley K."/>
            <person name="Foster B."/>
            <person name="Gaskell J."/>
            <person name="Glotzer D."/>
            <person name="Gorecki P."/>
            <person name="Heitman J."/>
            <person name="Hesse C."/>
            <person name="Hori C."/>
            <person name="Igarashi K."/>
            <person name="Jurgens J.A."/>
            <person name="Kallen N."/>
            <person name="Kersten P."/>
            <person name="Kohler A."/>
            <person name="Kuees U."/>
            <person name="Kumar T.K.A."/>
            <person name="Kuo A."/>
            <person name="LaButti K."/>
            <person name="Larrondo L.F."/>
            <person name="Lindquist E."/>
            <person name="Ling A."/>
            <person name="Lombard V."/>
            <person name="Lucas S."/>
            <person name="Lundell T."/>
            <person name="Martin R."/>
            <person name="McLaughlin D.J."/>
            <person name="Morgenstern I."/>
            <person name="Morin E."/>
            <person name="Murat C."/>
            <person name="Nagy L.G."/>
            <person name="Nolan M."/>
            <person name="Ohm R.A."/>
            <person name="Patyshakuliyeva A."/>
            <person name="Rokas A."/>
            <person name="Ruiz-Duenas F.J."/>
            <person name="Sabat G."/>
            <person name="Salamov A."/>
            <person name="Samejima M."/>
            <person name="Schmutz J."/>
            <person name="Slot J.C."/>
            <person name="St John F."/>
            <person name="Stenlid J."/>
            <person name="Sun H."/>
            <person name="Sun S."/>
            <person name="Syed K."/>
            <person name="Tsang A."/>
            <person name="Wiebenga A."/>
            <person name="Young D."/>
            <person name="Pisabarro A."/>
            <person name="Eastwood D.C."/>
            <person name="Martin F."/>
            <person name="Cullen D."/>
            <person name="Grigoriev I.V."/>
            <person name="Hibbett D.S."/>
        </authorList>
    </citation>
    <scope>NUCLEOTIDE SEQUENCE [LARGE SCALE GENOMIC DNA]</scope>
    <source>
        <strain evidence="2">TFB10046</strain>
    </source>
</reference>
<dbReference type="InterPro" id="IPR003903">
    <property type="entry name" value="UIM_dom"/>
</dbReference>
<protein>
    <submittedName>
        <fullName evidence="1">Uncharacterized protein</fullName>
    </submittedName>
</protein>
<gene>
    <name evidence="1" type="ORF">AURDEDRAFT_176891</name>
</gene>